<dbReference type="GO" id="GO:0034722">
    <property type="term" value="F:gamma-glutamyl-peptidase activity"/>
    <property type="evidence" value="ECO:0007669"/>
    <property type="project" value="UniProtKB-UniRule"/>
</dbReference>
<comment type="catalytic activity">
    <reaction evidence="8">
        <text>(6S)-5,6,7,8-tetrahydrofolyl-(gamma-L-Glu)(n) + (n-1) H2O = (6S)-5,6,7,8-tetrahydrofolate + (n-1) L-glutamate</text>
        <dbReference type="Rhea" id="RHEA:56784"/>
        <dbReference type="Rhea" id="RHEA-COMP:14738"/>
        <dbReference type="ChEBI" id="CHEBI:15377"/>
        <dbReference type="ChEBI" id="CHEBI:29985"/>
        <dbReference type="ChEBI" id="CHEBI:57453"/>
        <dbReference type="ChEBI" id="CHEBI:141005"/>
        <dbReference type="EC" id="3.4.19.9"/>
    </reaction>
</comment>
<feature type="active site" description="Proton donor" evidence="7">
    <location>
        <position position="266"/>
    </location>
</feature>
<evidence type="ECO:0000256" key="3">
    <source>
        <dbReference type="ARBA" id="ARBA00012886"/>
    </source>
</evidence>
<evidence type="ECO:0000256" key="1">
    <source>
        <dbReference type="ARBA" id="ARBA00004239"/>
    </source>
</evidence>
<dbReference type="EMBL" id="MPUH01000124">
    <property type="protein sequence ID" value="OMJ89507.1"/>
    <property type="molecule type" value="Genomic_DNA"/>
</dbReference>
<dbReference type="GO" id="GO:0005576">
    <property type="term" value="C:extracellular region"/>
    <property type="evidence" value="ECO:0007669"/>
    <property type="project" value="UniProtKB-SubCell"/>
</dbReference>
<protein>
    <recommendedName>
        <fullName evidence="3 8">folate gamma-glutamyl hydrolase</fullName>
        <ecNumber evidence="3 8">3.4.19.9</ecNumber>
    </recommendedName>
</protein>
<comment type="caution">
    <text evidence="10">The sequence shown here is derived from an EMBL/GenBank/DDBJ whole genome shotgun (WGS) entry which is preliminary data.</text>
</comment>
<dbReference type="PANTHER" id="PTHR11315:SF0">
    <property type="entry name" value="FOLATE GAMMA-GLUTAMYL HYDROLASE"/>
    <property type="match status" value="1"/>
</dbReference>
<evidence type="ECO:0000256" key="9">
    <source>
        <dbReference type="SAM" id="SignalP"/>
    </source>
</evidence>
<evidence type="ECO:0000313" key="11">
    <source>
        <dbReference type="Proteomes" id="UP000187209"/>
    </source>
</evidence>
<dbReference type="InterPro" id="IPR029062">
    <property type="entry name" value="Class_I_gatase-like"/>
</dbReference>
<evidence type="ECO:0000256" key="4">
    <source>
        <dbReference type="ARBA" id="ARBA00022525"/>
    </source>
</evidence>
<feature type="active site" description="Nucleophile" evidence="7 8">
    <location>
        <position position="149"/>
    </location>
</feature>
<dbReference type="AlphaFoldDB" id="A0A1R2CKI3"/>
<dbReference type="Gene3D" id="3.40.50.880">
    <property type="match status" value="1"/>
</dbReference>
<dbReference type="Proteomes" id="UP000187209">
    <property type="component" value="Unassembled WGS sequence"/>
</dbReference>
<organism evidence="10 11">
    <name type="scientific">Stentor coeruleus</name>
    <dbReference type="NCBI Taxonomy" id="5963"/>
    <lineage>
        <taxon>Eukaryota</taxon>
        <taxon>Sar</taxon>
        <taxon>Alveolata</taxon>
        <taxon>Ciliophora</taxon>
        <taxon>Postciliodesmatophora</taxon>
        <taxon>Heterotrichea</taxon>
        <taxon>Heterotrichida</taxon>
        <taxon>Stentoridae</taxon>
        <taxon>Stentor</taxon>
    </lineage>
</organism>
<evidence type="ECO:0000256" key="7">
    <source>
        <dbReference type="PIRSR" id="PIRSR615527-1"/>
    </source>
</evidence>
<name>A0A1R2CKI3_9CILI</name>
<keyword evidence="11" id="KW-1185">Reference proteome</keyword>
<accession>A0A1R2CKI3</accession>
<dbReference type="OrthoDB" id="64220at2759"/>
<dbReference type="PROSITE" id="PS51273">
    <property type="entry name" value="GATASE_TYPE_1"/>
    <property type="match status" value="1"/>
</dbReference>
<dbReference type="PROSITE" id="PS51275">
    <property type="entry name" value="PEPTIDASE_C26_GGH"/>
    <property type="match status" value="1"/>
</dbReference>
<sequence>MWFLNLLLVAQSVSIQDFTESFTPKNNQKLDSASINNAPVIGILSLPVIPYENFTVNGTTYIASSYVKFLEMAGARVVPIRIDHSYAELDYLFPRLNGILFTGGNASMWINSSSVPIYSPDYSAKGCYLYNLVKKANDQGNFYPLWGTCLGFQLLHICANNQFATYGNFNGEPPYTQIHNFTSAAAVSKIFTELSLQFGQQIMNIMATQNVSLLSHYHGISPSTYQQFPNLPEMYNILSIMHDRSGSPFVGMIEARNYPIWGTQFHPEKNLYEWNQVATPHFYNAVVMATYMANFFVSQARKNFNVFPQNELTPLLIYNWPPQFIDAYFITVNGFY</sequence>
<dbReference type="EC" id="3.4.19.9" evidence="3 8"/>
<dbReference type="InterPro" id="IPR015527">
    <property type="entry name" value="Pept_C26_g-glut_hydrolase"/>
</dbReference>
<evidence type="ECO:0000256" key="2">
    <source>
        <dbReference type="ARBA" id="ARBA00011083"/>
    </source>
</evidence>
<dbReference type="SUPFAM" id="SSF52317">
    <property type="entry name" value="Class I glutamine amidotransferase-like"/>
    <property type="match status" value="1"/>
</dbReference>
<evidence type="ECO:0000256" key="5">
    <source>
        <dbReference type="ARBA" id="ARBA00022729"/>
    </source>
</evidence>
<dbReference type="GO" id="GO:0046900">
    <property type="term" value="P:tetrahydrofolylpolyglutamate metabolic process"/>
    <property type="evidence" value="ECO:0007669"/>
    <property type="project" value="TreeGrafter"/>
</dbReference>
<feature type="chain" id="PRO_5012932618" description="folate gamma-glutamyl hydrolase" evidence="9">
    <location>
        <begin position="16"/>
        <end position="336"/>
    </location>
</feature>
<dbReference type="InterPro" id="IPR011697">
    <property type="entry name" value="Peptidase_C26"/>
</dbReference>
<feature type="active site" evidence="8">
    <location>
        <position position="266"/>
    </location>
</feature>
<dbReference type="GO" id="GO:0005773">
    <property type="term" value="C:vacuole"/>
    <property type="evidence" value="ECO:0007669"/>
    <property type="project" value="TreeGrafter"/>
</dbReference>
<evidence type="ECO:0000313" key="10">
    <source>
        <dbReference type="EMBL" id="OMJ89507.1"/>
    </source>
</evidence>
<evidence type="ECO:0000256" key="6">
    <source>
        <dbReference type="ARBA" id="ARBA00022801"/>
    </source>
</evidence>
<feature type="signal peptide" evidence="9">
    <location>
        <begin position="1"/>
        <end position="15"/>
    </location>
</feature>
<keyword evidence="4" id="KW-0964">Secreted</keyword>
<comment type="similarity">
    <text evidence="2">Belongs to the peptidase C26 family.</text>
</comment>
<dbReference type="PANTHER" id="PTHR11315">
    <property type="entry name" value="PROTEASE FAMILY C26 GAMMA-GLUTAMYL HYDROLASE"/>
    <property type="match status" value="1"/>
</dbReference>
<comment type="subcellular location">
    <subcellularLocation>
        <location evidence="1">Secreted</location>
        <location evidence="1">Extracellular space</location>
    </subcellularLocation>
</comment>
<dbReference type="Pfam" id="PF07722">
    <property type="entry name" value="Peptidase_C26"/>
    <property type="match status" value="1"/>
</dbReference>
<proteinExistence type="inferred from homology"/>
<keyword evidence="5 9" id="KW-0732">Signal</keyword>
<evidence type="ECO:0000256" key="8">
    <source>
        <dbReference type="PROSITE-ProRule" id="PRU00607"/>
    </source>
</evidence>
<gene>
    <name evidence="10" type="ORF">SteCoe_8303</name>
</gene>
<keyword evidence="6 8" id="KW-0378">Hydrolase</keyword>
<reference evidence="10 11" key="1">
    <citation type="submission" date="2016-11" db="EMBL/GenBank/DDBJ databases">
        <title>The macronuclear genome of Stentor coeruleus: a giant cell with tiny introns.</title>
        <authorList>
            <person name="Slabodnick M."/>
            <person name="Ruby J.G."/>
            <person name="Reiff S.B."/>
            <person name="Swart E.C."/>
            <person name="Gosai S."/>
            <person name="Prabakaran S."/>
            <person name="Witkowska E."/>
            <person name="Larue G.E."/>
            <person name="Fisher S."/>
            <person name="Freeman R.M."/>
            <person name="Gunawardena J."/>
            <person name="Chu W."/>
            <person name="Stover N.A."/>
            <person name="Gregory B.D."/>
            <person name="Nowacki M."/>
            <person name="Derisi J."/>
            <person name="Roy S.W."/>
            <person name="Marshall W.F."/>
            <person name="Sood P."/>
        </authorList>
    </citation>
    <scope>NUCLEOTIDE SEQUENCE [LARGE SCALE GENOMIC DNA]</scope>
    <source>
        <strain evidence="10">WM001</strain>
    </source>
</reference>